<organism evidence="2 3">
    <name type="scientific">Spirosoma arboris</name>
    <dbReference type="NCBI Taxonomy" id="2682092"/>
    <lineage>
        <taxon>Bacteria</taxon>
        <taxon>Pseudomonadati</taxon>
        <taxon>Bacteroidota</taxon>
        <taxon>Cytophagia</taxon>
        <taxon>Cytophagales</taxon>
        <taxon>Cytophagaceae</taxon>
        <taxon>Spirosoma</taxon>
    </lineage>
</organism>
<dbReference type="Pfam" id="PF12728">
    <property type="entry name" value="HTH_17"/>
    <property type="match status" value="1"/>
</dbReference>
<evidence type="ECO:0000259" key="1">
    <source>
        <dbReference type="Pfam" id="PF12728"/>
    </source>
</evidence>
<dbReference type="RefSeq" id="WP_157582571.1">
    <property type="nucleotide sequence ID" value="NZ_WPIN01000001.1"/>
</dbReference>
<name>A0A7K1S4F0_9BACT</name>
<accession>A0A7K1S4F0</accession>
<keyword evidence="3" id="KW-1185">Reference proteome</keyword>
<gene>
    <name evidence="2" type="ORF">GO755_00285</name>
</gene>
<sequence>MEAVCILPEKEYRKIQASISRIESNQAQLITSANREYLYTDEEFCQIMKVSKKTAQIWRVKGVVGYVQVSTVIRYRKSDIDALCEKFGIKAAYK</sequence>
<protein>
    <submittedName>
        <fullName evidence="2">Helix-turn-helix domain-containing protein</fullName>
    </submittedName>
</protein>
<evidence type="ECO:0000313" key="2">
    <source>
        <dbReference type="EMBL" id="MVM28448.1"/>
    </source>
</evidence>
<dbReference type="AlphaFoldDB" id="A0A7K1S4F0"/>
<dbReference type="InterPro" id="IPR041657">
    <property type="entry name" value="HTH_17"/>
</dbReference>
<dbReference type="Proteomes" id="UP000436006">
    <property type="component" value="Unassembled WGS sequence"/>
</dbReference>
<evidence type="ECO:0000313" key="3">
    <source>
        <dbReference type="Proteomes" id="UP000436006"/>
    </source>
</evidence>
<proteinExistence type="predicted"/>
<comment type="caution">
    <text evidence="2">The sequence shown here is derived from an EMBL/GenBank/DDBJ whole genome shotgun (WGS) entry which is preliminary data.</text>
</comment>
<feature type="domain" description="Helix-turn-helix" evidence="1">
    <location>
        <begin position="38"/>
        <end position="83"/>
    </location>
</feature>
<dbReference type="EMBL" id="WPIN01000001">
    <property type="protein sequence ID" value="MVM28448.1"/>
    <property type="molecule type" value="Genomic_DNA"/>
</dbReference>
<reference evidence="2 3" key="1">
    <citation type="submission" date="2019-12" db="EMBL/GenBank/DDBJ databases">
        <title>Spirosoma sp. HMF4905 genome sequencing and assembly.</title>
        <authorList>
            <person name="Kang H."/>
            <person name="Cha I."/>
            <person name="Kim H."/>
            <person name="Joh K."/>
        </authorList>
    </citation>
    <scope>NUCLEOTIDE SEQUENCE [LARGE SCALE GENOMIC DNA]</scope>
    <source>
        <strain evidence="2 3">HMF4905</strain>
    </source>
</reference>